<evidence type="ECO:0000313" key="2">
    <source>
        <dbReference type="EMBL" id="MCL6272998.1"/>
    </source>
</evidence>
<keyword evidence="3" id="KW-1185">Reference proteome</keyword>
<protein>
    <submittedName>
        <fullName evidence="2">Metalloregulator ArsR/SmtB family transcription factor</fullName>
    </submittedName>
</protein>
<dbReference type="PANTHER" id="PTHR38600:SF2">
    <property type="entry name" value="SLL0088 PROTEIN"/>
    <property type="match status" value="1"/>
</dbReference>
<dbReference type="InterPro" id="IPR011991">
    <property type="entry name" value="ArsR-like_HTH"/>
</dbReference>
<dbReference type="InterPro" id="IPR036390">
    <property type="entry name" value="WH_DNA-bd_sf"/>
</dbReference>
<dbReference type="RefSeq" id="WP_249656176.1">
    <property type="nucleotide sequence ID" value="NZ_JAMFMA010000001.1"/>
</dbReference>
<dbReference type="SUPFAM" id="SSF46785">
    <property type="entry name" value="Winged helix' DNA-binding domain"/>
    <property type="match status" value="1"/>
</dbReference>
<name>A0ABT0PRD5_9FLAO</name>
<dbReference type="SMART" id="SM00418">
    <property type="entry name" value="HTH_ARSR"/>
    <property type="match status" value="1"/>
</dbReference>
<dbReference type="Gene3D" id="1.10.10.10">
    <property type="entry name" value="Winged helix-like DNA-binding domain superfamily/Winged helix DNA-binding domain"/>
    <property type="match status" value="1"/>
</dbReference>
<reference evidence="2 3" key="1">
    <citation type="submission" date="2022-05" db="EMBL/GenBank/DDBJ databases">
        <authorList>
            <person name="Park J.-S."/>
        </authorList>
    </citation>
    <scope>NUCLEOTIDE SEQUENCE [LARGE SCALE GENOMIC DNA]</scope>
    <source>
        <strain evidence="2 3">2012CJ35-5</strain>
    </source>
</reference>
<dbReference type="EMBL" id="JAMFMA010000001">
    <property type="protein sequence ID" value="MCL6272998.1"/>
    <property type="molecule type" value="Genomic_DNA"/>
</dbReference>
<comment type="caution">
    <text evidence="2">The sequence shown here is derived from an EMBL/GenBank/DDBJ whole genome shotgun (WGS) entry which is preliminary data.</text>
</comment>
<dbReference type="Proteomes" id="UP001203607">
    <property type="component" value="Unassembled WGS sequence"/>
</dbReference>
<dbReference type="PRINTS" id="PR00778">
    <property type="entry name" value="HTHARSR"/>
</dbReference>
<dbReference type="InterPro" id="IPR001845">
    <property type="entry name" value="HTH_ArsR_DNA-bd_dom"/>
</dbReference>
<dbReference type="PROSITE" id="PS50987">
    <property type="entry name" value="HTH_ARSR_2"/>
    <property type="match status" value="1"/>
</dbReference>
<dbReference type="CDD" id="cd00090">
    <property type="entry name" value="HTH_ARSR"/>
    <property type="match status" value="1"/>
</dbReference>
<accession>A0ABT0PRD5</accession>
<dbReference type="InterPro" id="IPR036388">
    <property type="entry name" value="WH-like_DNA-bd_sf"/>
</dbReference>
<proteinExistence type="predicted"/>
<feature type="domain" description="HTH arsR-type" evidence="1">
    <location>
        <begin position="1"/>
        <end position="88"/>
    </location>
</feature>
<dbReference type="Pfam" id="PF01022">
    <property type="entry name" value="HTH_5"/>
    <property type="match status" value="1"/>
</dbReference>
<dbReference type="PANTHER" id="PTHR38600">
    <property type="entry name" value="TRANSCRIPTIONAL REGULATORY PROTEIN"/>
    <property type="match status" value="1"/>
</dbReference>
<organism evidence="2 3">
    <name type="scientific">Flagellimonas spongiicola</name>
    <dbReference type="NCBI Taxonomy" id="2942208"/>
    <lineage>
        <taxon>Bacteria</taxon>
        <taxon>Pseudomonadati</taxon>
        <taxon>Bacteroidota</taxon>
        <taxon>Flavobacteriia</taxon>
        <taxon>Flavobacteriales</taxon>
        <taxon>Flavobacteriaceae</taxon>
        <taxon>Flagellimonas</taxon>
    </lineage>
</organism>
<evidence type="ECO:0000313" key="3">
    <source>
        <dbReference type="Proteomes" id="UP001203607"/>
    </source>
</evidence>
<sequence length="109" mass="12837">MRRDVFQAIADPVRRDIIQLLAKEVLTVNEVAEQFNVSRPAISKHLKILEECGIIAFSQKGRERHCLIQPKKLIPAFLWIDQYKQLWEDKLDAFENYLNQIQNKTDEQS</sequence>
<dbReference type="NCBIfam" id="NF033788">
    <property type="entry name" value="HTH_metalloreg"/>
    <property type="match status" value="1"/>
</dbReference>
<evidence type="ECO:0000259" key="1">
    <source>
        <dbReference type="PROSITE" id="PS50987"/>
    </source>
</evidence>
<gene>
    <name evidence="2" type="ORF">M3P19_03205</name>
</gene>